<dbReference type="RefSeq" id="WP_208045928.1">
    <property type="nucleotide sequence ID" value="NZ_JAGDYL010000014.1"/>
</dbReference>
<proteinExistence type="predicted"/>
<keyword evidence="8" id="KW-1185">Reference proteome</keyword>
<dbReference type="EMBL" id="JAGDYL010000014">
    <property type="protein sequence ID" value="MBO1805450.1"/>
    <property type="molecule type" value="Genomic_DNA"/>
</dbReference>
<comment type="caution">
    <text evidence="7">The sequence shown here is derived from an EMBL/GenBank/DDBJ whole genome shotgun (WGS) entry which is preliminary data.</text>
</comment>
<evidence type="ECO:0000256" key="2">
    <source>
        <dbReference type="ARBA" id="ARBA00022729"/>
    </source>
</evidence>
<keyword evidence="1" id="KW-1003">Cell membrane</keyword>
<protein>
    <submittedName>
        <fullName evidence="7">LppP/LprE family lipoprotein</fullName>
    </submittedName>
</protein>
<dbReference type="Proteomes" id="UP000664398">
    <property type="component" value="Unassembled WGS sequence"/>
</dbReference>
<gene>
    <name evidence="7" type="ORF">J4H91_08985</name>
</gene>
<evidence type="ECO:0000256" key="5">
    <source>
        <dbReference type="ARBA" id="ARBA00023288"/>
    </source>
</evidence>
<dbReference type="InterPro" id="IPR025971">
    <property type="entry name" value="LppP/LprE"/>
</dbReference>
<keyword evidence="4" id="KW-0564">Palmitate</keyword>
<feature type="signal peptide" evidence="6">
    <location>
        <begin position="1"/>
        <end position="31"/>
    </location>
</feature>
<keyword evidence="2 6" id="KW-0732">Signal</keyword>
<evidence type="ECO:0000256" key="4">
    <source>
        <dbReference type="ARBA" id="ARBA00023139"/>
    </source>
</evidence>
<dbReference type="AlphaFoldDB" id="A0A939LVC1"/>
<accession>A0A939LVC1</accession>
<evidence type="ECO:0000256" key="3">
    <source>
        <dbReference type="ARBA" id="ARBA00023136"/>
    </source>
</evidence>
<organism evidence="7 8">
    <name type="scientific">Leucobacter ruminantium</name>
    <dbReference type="NCBI Taxonomy" id="1289170"/>
    <lineage>
        <taxon>Bacteria</taxon>
        <taxon>Bacillati</taxon>
        <taxon>Actinomycetota</taxon>
        <taxon>Actinomycetes</taxon>
        <taxon>Micrococcales</taxon>
        <taxon>Microbacteriaceae</taxon>
        <taxon>Leucobacter</taxon>
    </lineage>
</organism>
<evidence type="ECO:0000256" key="1">
    <source>
        <dbReference type="ARBA" id="ARBA00022475"/>
    </source>
</evidence>
<evidence type="ECO:0000256" key="6">
    <source>
        <dbReference type="SAM" id="SignalP"/>
    </source>
</evidence>
<evidence type="ECO:0000313" key="8">
    <source>
        <dbReference type="Proteomes" id="UP000664398"/>
    </source>
</evidence>
<evidence type="ECO:0000313" key="7">
    <source>
        <dbReference type="EMBL" id="MBO1805450.1"/>
    </source>
</evidence>
<dbReference type="Pfam" id="PF14041">
    <property type="entry name" value="Lipoprotein_21"/>
    <property type="match status" value="1"/>
</dbReference>
<keyword evidence="5 7" id="KW-0449">Lipoprotein</keyword>
<name>A0A939LVC1_9MICO</name>
<feature type="chain" id="PRO_5039306849" evidence="6">
    <location>
        <begin position="32"/>
        <end position="359"/>
    </location>
</feature>
<dbReference type="PROSITE" id="PS51257">
    <property type="entry name" value="PROKAR_LIPOPROTEIN"/>
    <property type="match status" value="1"/>
</dbReference>
<sequence length="359" mass="37442">MRGEGTNSARKSLLAAIALALGVSMLFTGCAGDAKPQTAPKPAAAEVAKTPPPVPEPVVLPTCDAMNAAAHQEYEDYGPENFSAPAGETDLTVFNQVAGEAAKTAMGKAVQQRGCRWPVHMQGAVTGYVAELAEADRASLIEALKVDSGVQASALGDAESFSYTIPADNPMANDTKVTYLFIGDIWVLIFDYAGQREYAQAALDGILAANPSLAGKGEGSAASGSPKCSGLSGNEALGKWGAGISGGPWDLTGQFSDVKGYDECAALSWIVLRPEPCCTRFSITPVLFFHNGEYVSSATSTGHAVDSEKGVQRLSDEELSVTYMWQGDDIAGPANTATSTYRWDEASGTVTRTGELPPS</sequence>
<keyword evidence="3" id="KW-0472">Membrane</keyword>
<reference evidence="7" key="1">
    <citation type="submission" date="2021-03" db="EMBL/GenBank/DDBJ databases">
        <title>Leucobacter chromiisoli sp. nov., isolated from chromium-containing soil of chemical plant.</title>
        <authorList>
            <person name="Xu Z."/>
        </authorList>
    </citation>
    <scope>NUCLEOTIDE SEQUENCE</scope>
    <source>
        <strain evidence="7">A2</strain>
    </source>
</reference>